<dbReference type="EMBL" id="VSSQ01032979">
    <property type="protein sequence ID" value="MPM84430.1"/>
    <property type="molecule type" value="Genomic_DNA"/>
</dbReference>
<protein>
    <submittedName>
        <fullName evidence="1">Uncharacterized protein</fullName>
    </submittedName>
</protein>
<dbReference type="AlphaFoldDB" id="A0A645D4M1"/>
<sequence>MAAGHLVARLQTTLDGKVHLDHLLHTRRQFVALRQLALLDLERLIEILAGILKTLTDRLKLDRQVLVCQTNVEPVIVLQRLQVLHGDLGALGKLLRAAIGLLTNDHALHTGECITLDDTHLVCQIGLERAQLVIDDRLRTLVPFDAFAGKYLHVDDGTGHA</sequence>
<gene>
    <name evidence="1" type="ORF">SDC9_131502</name>
</gene>
<accession>A0A645D4M1</accession>
<evidence type="ECO:0000313" key="1">
    <source>
        <dbReference type="EMBL" id="MPM84430.1"/>
    </source>
</evidence>
<reference evidence="1" key="1">
    <citation type="submission" date="2019-08" db="EMBL/GenBank/DDBJ databases">
        <authorList>
            <person name="Kucharzyk K."/>
            <person name="Murdoch R.W."/>
            <person name="Higgins S."/>
            <person name="Loffler F."/>
        </authorList>
    </citation>
    <scope>NUCLEOTIDE SEQUENCE</scope>
</reference>
<name>A0A645D4M1_9ZZZZ</name>
<proteinExistence type="predicted"/>
<comment type="caution">
    <text evidence="1">The sequence shown here is derived from an EMBL/GenBank/DDBJ whole genome shotgun (WGS) entry which is preliminary data.</text>
</comment>
<organism evidence="1">
    <name type="scientific">bioreactor metagenome</name>
    <dbReference type="NCBI Taxonomy" id="1076179"/>
    <lineage>
        <taxon>unclassified sequences</taxon>
        <taxon>metagenomes</taxon>
        <taxon>ecological metagenomes</taxon>
    </lineage>
</organism>